<dbReference type="SUPFAM" id="SSF56954">
    <property type="entry name" value="Outer membrane efflux proteins (OEP)"/>
    <property type="match status" value="1"/>
</dbReference>
<evidence type="ECO:0008006" key="11">
    <source>
        <dbReference type="Google" id="ProtNLM"/>
    </source>
</evidence>
<name>A0A7U5CV71_9SPHN</name>
<evidence type="ECO:0000256" key="2">
    <source>
        <dbReference type="ARBA" id="ARBA00007613"/>
    </source>
</evidence>
<dbReference type="AlphaFoldDB" id="A0A7U5CV71"/>
<keyword evidence="4" id="KW-1134">Transmembrane beta strand</keyword>
<keyword evidence="7" id="KW-0998">Cell outer membrane</keyword>
<keyword evidence="3" id="KW-0813">Transport</keyword>
<dbReference type="InterPro" id="IPR003423">
    <property type="entry name" value="OMP_efflux"/>
</dbReference>
<evidence type="ECO:0000256" key="7">
    <source>
        <dbReference type="ARBA" id="ARBA00023237"/>
    </source>
</evidence>
<evidence type="ECO:0000256" key="4">
    <source>
        <dbReference type="ARBA" id="ARBA00022452"/>
    </source>
</evidence>
<feature type="chain" id="PRO_5030523858" description="TolC family protein" evidence="8">
    <location>
        <begin position="27"/>
        <end position="460"/>
    </location>
</feature>
<evidence type="ECO:0000256" key="6">
    <source>
        <dbReference type="ARBA" id="ARBA00023136"/>
    </source>
</evidence>
<dbReference type="PANTHER" id="PTHR30026">
    <property type="entry name" value="OUTER MEMBRANE PROTEIN TOLC"/>
    <property type="match status" value="1"/>
</dbReference>
<dbReference type="EMBL" id="CP010836">
    <property type="protein sequence ID" value="AJP74703.1"/>
    <property type="molecule type" value="Genomic_DNA"/>
</dbReference>
<gene>
    <name evidence="9" type="ORF">TS85_20940</name>
</gene>
<keyword evidence="6" id="KW-0472">Membrane</keyword>
<dbReference type="GO" id="GO:1990281">
    <property type="term" value="C:efflux pump complex"/>
    <property type="evidence" value="ECO:0007669"/>
    <property type="project" value="TreeGrafter"/>
</dbReference>
<reference evidence="9 10" key="1">
    <citation type="journal article" date="2015" name="Int. J. Syst. Evol. Microbiol.">
        <title>Sphingomonas hengshuiensis sp. nov., isolated from lake wetland.</title>
        <authorList>
            <person name="Wei S."/>
            <person name="Wang T."/>
            <person name="Liu H."/>
            <person name="Zhang C."/>
            <person name="Guo J."/>
            <person name="Wang Q."/>
            <person name="Liang K."/>
            <person name="Zhang Z."/>
        </authorList>
    </citation>
    <scope>NUCLEOTIDE SEQUENCE [LARGE SCALE GENOMIC DNA]</scope>
    <source>
        <strain evidence="9 10">WHSC-8</strain>
    </source>
</reference>
<keyword evidence="5" id="KW-0812">Transmembrane</keyword>
<dbReference type="Pfam" id="PF02321">
    <property type="entry name" value="OEP"/>
    <property type="match status" value="1"/>
</dbReference>
<evidence type="ECO:0000313" key="9">
    <source>
        <dbReference type="EMBL" id="AJP74703.1"/>
    </source>
</evidence>
<evidence type="ECO:0000256" key="5">
    <source>
        <dbReference type="ARBA" id="ARBA00022692"/>
    </source>
</evidence>
<dbReference type="GO" id="GO:0009279">
    <property type="term" value="C:cell outer membrane"/>
    <property type="evidence" value="ECO:0007669"/>
    <property type="project" value="UniProtKB-SubCell"/>
</dbReference>
<evidence type="ECO:0000256" key="8">
    <source>
        <dbReference type="SAM" id="SignalP"/>
    </source>
</evidence>
<evidence type="ECO:0000256" key="3">
    <source>
        <dbReference type="ARBA" id="ARBA00022448"/>
    </source>
</evidence>
<dbReference type="Gene3D" id="1.20.1600.10">
    <property type="entry name" value="Outer membrane efflux proteins (OEP)"/>
    <property type="match status" value="1"/>
</dbReference>
<evidence type="ECO:0000256" key="1">
    <source>
        <dbReference type="ARBA" id="ARBA00004442"/>
    </source>
</evidence>
<dbReference type="Proteomes" id="UP000032300">
    <property type="component" value="Chromosome"/>
</dbReference>
<dbReference type="InterPro" id="IPR051906">
    <property type="entry name" value="TolC-like"/>
</dbReference>
<dbReference type="GO" id="GO:0015288">
    <property type="term" value="F:porin activity"/>
    <property type="evidence" value="ECO:0007669"/>
    <property type="project" value="TreeGrafter"/>
</dbReference>
<reference evidence="9 10" key="2">
    <citation type="submission" date="2015-02" db="EMBL/GenBank/DDBJ databases">
        <title>The complete genome of Sphingomonas hengshuiensis sp. WHSC-8 isolated from soil of Hengshui Lake.</title>
        <authorList>
            <person name="Wei S."/>
            <person name="Guo J."/>
            <person name="Su C."/>
            <person name="Wu R."/>
            <person name="Zhang Z."/>
            <person name="Liang K."/>
            <person name="Li H."/>
            <person name="Wang T."/>
            <person name="Liu H."/>
            <person name="Zhang C."/>
            <person name="Li Z."/>
            <person name="Wang Q."/>
            <person name="Meng J."/>
        </authorList>
    </citation>
    <scope>NUCLEOTIDE SEQUENCE [LARGE SCALE GENOMIC DNA]</scope>
    <source>
        <strain evidence="9 10">WHSC-8</strain>
    </source>
</reference>
<proteinExistence type="inferred from homology"/>
<accession>A0A7U5CV71</accession>
<comment type="similarity">
    <text evidence="2">Belongs to the outer membrane factor (OMF) (TC 1.B.17) family.</text>
</comment>
<dbReference type="KEGG" id="sphi:TS85_20940"/>
<keyword evidence="10" id="KW-1185">Reference proteome</keyword>
<keyword evidence="8" id="KW-0732">Signal</keyword>
<evidence type="ECO:0000313" key="10">
    <source>
        <dbReference type="Proteomes" id="UP000032300"/>
    </source>
</evidence>
<sequence length="460" mass="49335">MRASPGALRCAAALALAGVALVPVHAQQAPSTPMDFATAQQRLLDTSDAIEGMAANVRSKEAQQGATRTLYRPTVDIEARLLDYQKTFLLPLGTFASTAASYGIADPFKYVTRQTLVRPVATGSVPIYSGGEIAAARAAAKAQVTQAAAEREIASEQATLQLAQAYFGQQLAVRALIVRRQALEGLDAHLADARKLEQARFAARAQVLQAQVARDDADRDYHKAISDLATANAILAGLLRLPGGVQPTTPLFVLSGSAGRLEDFKAVALSAHPQLVRLRALGETADAGVRAQQARLRPSIYGFGQYDFNRDHSLLTNPDWAFGVGIKFQLFSGTGRRQAVEAARETAAQADAGLREARVQLEIGVTKAWNEAEATRERFALLRSAEASAAENLRLQSLAFREQQATSLDVVDAQLGVSRVAIQRAQAAYDYDVAIAQLLAASGQARRLPDFISRAHEVLQ</sequence>
<protein>
    <recommendedName>
        <fullName evidence="11">TolC family protein</fullName>
    </recommendedName>
</protein>
<organism evidence="9 10">
    <name type="scientific">Sphingomonas hengshuiensis</name>
    <dbReference type="NCBI Taxonomy" id="1609977"/>
    <lineage>
        <taxon>Bacteria</taxon>
        <taxon>Pseudomonadati</taxon>
        <taxon>Pseudomonadota</taxon>
        <taxon>Alphaproteobacteria</taxon>
        <taxon>Sphingomonadales</taxon>
        <taxon>Sphingomonadaceae</taxon>
        <taxon>Sphingomonas</taxon>
    </lineage>
</organism>
<feature type="signal peptide" evidence="8">
    <location>
        <begin position="1"/>
        <end position="26"/>
    </location>
</feature>
<comment type="subcellular location">
    <subcellularLocation>
        <location evidence="1">Cell outer membrane</location>
    </subcellularLocation>
</comment>
<dbReference type="GO" id="GO:0015562">
    <property type="term" value="F:efflux transmembrane transporter activity"/>
    <property type="evidence" value="ECO:0007669"/>
    <property type="project" value="InterPro"/>
</dbReference>
<dbReference type="PANTHER" id="PTHR30026:SF5">
    <property type="entry name" value="ABC-TYPE EFFLUX SYSTEM SECRETIN COMPONENT"/>
    <property type="match status" value="1"/>
</dbReference>